<dbReference type="InterPro" id="IPR045122">
    <property type="entry name" value="Csc1-like"/>
</dbReference>
<dbReference type="PANTHER" id="PTHR13018:SF20">
    <property type="entry name" value="SPORULATION-SPECIFIC PROTEIN 75"/>
    <property type="match status" value="1"/>
</dbReference>
<evidence type="ECO:0000313" key="4">
    <source>
        <dbReference type="Proteomes" id="UP000736672"/>
    </source>
</evidence>
<evidence type="ECO:0000256" key="1">
    <source>
        <dbReference type="SAM" id="MobiDB-lite"/>
    </source>
</evidence>
<feature type="region of interest" description="Disordered" evidence="1">
    <location>
        <begin position="93"/>
        <end position="118"/>
    </location>
</feature>
<dbReference type="OrthoDB" id="5063597at2759"/>
<dbReference type="InterPro" id="IPR027815">
    <property type="entry name" value="CSC1/OSCA1-like_cyt"/>
</dbReference>
<proteinExistence type="predicted"/>
<comment type="caution">
    <text evidence="3">The sequence shown here is derived from an EMBL/GenBank/DDBJ whole genome shotgun (WGS) entry which is preliminary data.</text>
</comment>
<name>A0A9P9JQZ9_FUSSL</name>
<dbReference type="EMBL" id="JAGTJS010000042">
    <property type="protein sequence ID" value="KAH7229946.1"/>
    <property type="molecule type" value="Genomic_DNA"/>
</dbReference>
<feature type="compositionally biased region" description="Polar residues" evidence="1">
    <location>
        <begin position="97"/>
        <end position="110"/>
    </location>
</feature>
<evidence type="ECO:0000313" key="3">
    <source>
        <dbReference type="EMBL" id="KAH7229946.1"/>
    </source>
</evidence>
<dbReference type="Proteomes" id="UP000736672">
    <property type="component" value="Unassembled WGS sequence"/>
</dbReference>
<gene>
    <name evidence="3" type="ORF">B0J15DRAFT_518337</name>
</gene>
<dbReference type="GO" id="GO:0005886">
    <property type="term" value="C:plasma membrane"/>
    <property type="evidence" value="ECO:0007669"/>
    <property type="project" value="TreeGrafter"/>
</dbReference>
<sequence length="289" mass="33508">MSVLVVAWVCFVFFLEMRVYIKWRTEEALKDLFRMFPNGVKKVWANRDLSCLLCKIARRDAVHRRLEAAETDLIKAVHKAQYKRGKAAETGLRKNSGLDTMSRQDQTSCDGRNGQHKNDRPTHRLPLFGIWWLPGIAPFTRKVDTISWCRSELARLNMEIEEDQKHEKLFPVMDSAFIQFNSQVAAHMACQSTIHHLPERMTSRIVGICPKDILWANMAVTYWGRWLRTVTTSGILFIMISFWSIPVAWTGTLSQVDQLIQGYEWFSFVEKREGLRNVVQAINFRPAAC</sequence>
<feature type="domain" description="CSC1/OSCA1-like cytosolic" evidence="2">
    <location>
        <begin position="23"/>
        <end position="217"/>
    </location>
</feature>
<dbReference type="AlphaFoldDB" id="A0A9P9JQZ9"/>
<dbReference type="PANTHER" id="PTHR13018">
    <property type="entry name" value="PROBABLE MEMBRANE PROTEIN DUF221-RELATED"/>
    <property type="match status" value="1"/>
</dbReference>
<protein>
    <recommendedName>
        <fullName evidence="2">CSC1/OSCA1-like cytosolic domain-containing protein</fullName>
    </recommendedName>
</protein>
<dbReference type="Pfam" id="PF14703">
    <property type="entry name" value="PHM7_cyt"/>
    <property type="match status" value="1"/>
</dbReference>
<reference evidence="3" key="1">
    <citation type="journal article" date="2021" name="Nat. Commun.">
        <title>Genetic determinants of endophytism in the Arabidopsis root mycobiome.</title>
        <authorList>
            <person name="Mesny F."/>
            <person name="Miyauchi S."/>
            <person name="Thiergart T."/>
            <person name="Pickel B."/>
            <person name="Atanasova L."/>
            <person name="Karlsson M."/>
            <person name="Huettel B."/>
            <person name="Barry K.W."/>
            <person name="Haridas S."/>
            <person name="Chen C."/>
            <person name="Bauer D."/>
            <person name="Andreopoulos W."/>
            <person name="Pangilinan J."/>
            <person name="LaButti K."/>
            <person name="Riley R."/>
            <person name="Lipzen A."/>
            <person name="Clum A."/>
            <person name="Drula E."/>
            <person name="Henrissat B."/>
            <person name="Kohler A."/>
            <person name="Grigoriev I.V."/>
            <person name="Martin F.M."/>
            <person name="Hacquard S."/>
        </authorList>
    </citation>
    <scope>NUCLEOTIDE SEQUENCE</scope>
    <source>
        <strain evidence="3">FSSC 5 MPI-SDFR-AT-0091</strain>
    </source>
</reference>
<dbReference type="GO" id="GO:0005227">
    <property type="term" value="F:calcium-activated cation channel activity"/>
    <property type="evidence" value="ECO:0007669"/>
    <property type="project" value="InterPro"/>
</dbReference>
<organism evidence="3 4">
    <name type="scientific">Fusarium solani</name>
    <name type="common">Filamentous fungus</name>
    <dbReference type="NCBI Taxonomy" id="169388"/>
    <lineage>
        <taxon>Eukaryota</taxon>
        <taxon>Fungi</taxon>
        <taxon>Dikarya</taxon>
        <taxon>Ascomycota</taxon>
        <taxon>Pezizomycotina</taxon>
        <taxon>Sordariomycetes</taxon>
        <taxon>Hypocreomycetidae</taxon>
        <taxon>Hypocreales</taxon>
        <taxon>Nectriaceae</taxon>
        <taxon>Fusarium</taxon>
        <taxon>Fusarium solani species complex</taxon>
    </lineage>
</organism>
<accession>A0A9P9JQZ9</accession>
<evidence type="ECO:0000259" key="2">
    <source>
        <dbReference type="Pfam" id="PF14703"/>
    </source>
</evidence>
<keyword evidence="4" id="KW-1185">Reference proteome</keyword>